<accession>A0ACB8UZG5</accession>
<proteinExistence type="predicted"/>
<name>A0ACB8UZG5_9EURO</name>
<gene>
    <name evidence="1" type="ORF">LOY88_002629</name>
</gene>
<reference evidence="1" key="1">
    <citation type="journal article" date="2022" name="bioRxiv">
        <title>Population genetic analysis of Ophidiomyces ophidiicola, the causative agent of snake fungal disease, indicates recent introductions to the USA.</title>
        <authorList>
            <person name="Ladner J.T."/>
            <person name="Palmer J.M."/>
            <person name="Ettinger C.L."/>
            <person name="Stajich J.E."/>
            <person name="Farrell T.M."/>
            <person name="Glorioso B.M."/>
            <person name="Lawson B."/>
            <person name="Price S.J."/>
            <person name="Stengle A.G."/>
            <person name="Grear D.A."/>
            <person name="Lorch J.M."/>
        </authorList>
    </citation>
    <scope>NUCLEOTIDE SEQUENCE</scope>
    <source>
        <strain evidence="1">NWHC 24266-5</strain>
    </source>
</reference>
<evidence type="ECO:0000313" key="1">
    <source>
        <dbReference type="EMBL" id="KAI2388433.1"/>
    </source>
</evidence>
<organism evidence="1">
    <name type="scientific">Ophidiomyces ophidiicola</name>
    <dbReference type="NCBI Taxonomy" id="1387563"/>
    <lineage>
        <taxon>Eukaryota</taxon>
        <taxon>Fungi</taxon>
        <taxon>Dikarya</taxon>
        <taxon>Ascomycota</taxon>
        <taxon>Pezizomycotina</taxon>
        <taxon>Eurotiomycetes</taxon>
        <taxon>Eurotiomycetidae</taxon>
        <taxon>Onygenales</taxon>
        <taxon>Onygenaceae</taxon>
        <taxon>Ophidiomyces</taxon>
    </lineage>
</organism>
<dbReference type="EMBL" id="JALBCA010000031">
    <property type="protein sequence ID" value="KAI2388433.1"/>
    <property type="molecule type" value="Genomic_DNA"/>
</dbReference>
<protein>
    <submittedName>
        <fullName evidence="1">Uncharacterized protein</fullName>
    </submittedName>
</protein>
<sequence length="334" mass="34708">MKVSTVIPASLLVATALAQDLGPIFRLPACPRNCIFSTLGKSGQFGCRGNDVRCLCASAGYHQELRRCASACSPDERNLLNNVGRRLCQEAGVPVPPHFLAAVANRELAIDGLLHERSIDIGPAPTVCDASIQTNHPQDIPVAPSAWASLPVITTTVADATLPMELASSETFVSLPIETQTEVTIAHTPANSEAFSELSVSTPIGTDAPGITIPAEPTKGEFSVVTSAEVSIAAEPTNSQLPVTVPTQTDSSLTMSAKPTGGELSVVTSGPEVTVSIEPPQTMSTSMIGSITPDVSVPIAPMETKTPQALVSNDAMGIRTNFPVLVAGIFAAFL</sequence>
<comment type="caution">
    <text evidence="1">The sequence shown here is derived from an EMBL/GenBank/DDBJ whole genome shotgun (WGS) entry which is preliminary data.</text>
</comment>